<evidence type="ECO:0000313" key="2">
    <source>
        <dbReference type="Proteomes" id="UP000663881"/>
    </source>
</evidence>
<protein>
    <submittedName>
        <fullName evidence="1">Uncharacterized protein</fullName>
    </submittedName>
</protein>
<name>A0A820JMR2_9BILA</name>
<reference evidence="1" key="1">
    <citation type="submission" date="2021-02" db="EMBL/GenBank/DDBJ databases">
        <authorList>
            <person name="Nowell W R."/>
        </authorList>
    </citation>
    <scope>NUCLEOTIDE SEQUENCE</scope>
</reference>
<feature type="non-terminal residue" evidence="1">
    <location>
        <position position="1"/>
    </location>
</feature>
<comment type="caution">
    <text evidence="1">The sequence shown here is derived from an EMBL/GenBank/DDBJ whole genome shotgun (WGS) entry which is preliminary data.</text>
</comment>
<evidence type="ECO:0000313" key="1">
    <source>
        <dbReference type="EMBL" id="CAF4330127.1"/>
    </source>
</evidence>
<accession>A0A820JMR2</accession>
<dbReference type="AlphaFoldDB" id="A0A820JMR2"/>
<dbReference type="Proteomes" id="UP000663881">
    <property type="component" value="Unassembled WGS sequence"/>
</dbReference>
<organism evidence="1 2">
    <name type="scientific">Adineta steineri</name>
    <dbReference type="NCBI Taxonomy" id="433720"/>
    <lineage>
        <taxon>Eukaryota</taxon>
        <taxon>Metazoa</taxon>
        <taxon>Spiralia</taxon>
        <taxon>Gnathifera</taxon>
        <taxon>Rotifera</taxon>
        <taxon>Eurotatoria</taxon>
        <taxon>Bdelloidea</taxon>
        <taxon>Adinetida</taxon>
        <taxon>Adinetidae</taxon>
        <taxon>Adineta</taxon>
    </lineage>
</organism>
<dbReference type="EMBL" id="CAJOAY010019413">
    <property type="protein sequence ID" value="CAF4330127.1"/>
    <property type="molecule type" value="Genomic_DNA"/>
</dbReference>
<proteinExistence type="predicted"/>
<gene>
    <name evidence="1" type="ORF">OKA104_LOCUS47725</name>
</gene>
<sequence>TIKAGHTTTTICGCRR</sequence>